<evidence type="ECO:0000256" key="1">
    <source>
        <dbReference type="ARBA" id="ARBA00022659"/>
    </source>
</evidence>
<evidence type="ECO:0000256" key="3">
    <source>
        <dbReference type="ARBA" id="ARBA00023157"/>
    </source>
</evidence>
<gene>
    <name evidence="7" type="ORF">HJG59_011237</name>
</gene>
<evidence type="ECO:0000256" key="4">
    <source>
        <dbReference type="ARBA" id="ARBA00023180"/>
    </source>
</evidence>
<proteinExistence type="predicted"/>
<dbReference type="InterPro" id="IPR001314">
    <property type="entry name" value="Peptidase_S1A"/>
</dbReference>
<dbReference type="PANTHER" id="PTHR46393">
    <property type="entry name" value="SUSHI DOMAIN-CONTAINING PROTEIN"/>
    <property type="match status" value="1"/>
</dbReference>
<dbReference type="GO" id="GO:0009617">
    <property type="term" value="P:response to bacterium"/>
    <property type="evidence" value="ECO:0007669"/>
    <property type="project" value="TreeGrafter"/>
</dbReference>
<dbReference type="EMBL" id="JACASF010000008">
    <property type="protein sequence ID" value="KAF6462173.1"/>
    <property type="molecule type" value="Genomic_DNA"/>
</dbReference>
<sequence length="277" mass="30606">MKNLDVEYFLTHPKYNINGKKAEGIPEFYDYDVALIKLQKKLTYSDTLRPICLPCTEGTNQALRLPLSTTCQQQMEELLPAKDIKALFVSELVKDKKLVRKEVYIKNGDKKAACERDARKAPGYDKVKDISEVVTPRFLCTGGVNPYADPNTCKGDSGGPLIIHKRSRFIQVSLPFPNCGEIPKQERSTDVARQGRAEPASPQNLSLNWLAQDHVSGAGGAEDKTELGPSLVLGWCDQLGCSGRLQERAEAPDTCSRPRLSHQPLPSATLAQGQTPR</sequence>
<organism evidence="7 8">
    <name type="scientific">Molossus molossus</name>
    <name type="common">Pallas' mastiff bat</name>
    <name type="synonym">Vespertilio molossus</name>
    <dbReference type="NCBI Taxonomy" id="27622"/>
    <lineage>
        <taxon>Eukaryota</taxon>
        <taxon>Metazoa</taxon>
        <taxon>Chordata</taxon>
        <taxon>Craniata</taxon>
        <taxon>Vertebrata</taxon>
        <taxon>Euteleostomi</taxon>
        <taxon>Mammalia</taxon>
        <taxon>Eutheria</taxon>
        <taxon>Laurasiatheria</taxon>
        <taxon>Chiroptera</taxon>
        <taxon>Yangochiroptera</taxon>
        <taxon>Molossidae</taxon>
        <taxon>Molossus</taxon>
    </lineage>
</organism>
<evidence type="ECO:0000313" key="7">
    <source>
        <dbReference type="EMBL" id="KAF6462173.1"/>
    </source>
</evidence>
<feature type="domain" description="Peptidase S1" evidence="6">
    <location>
        <begin position="1"/>
        <end position="215"/>
    </location>
</feature>
<dbReference type="GO" id="GO:0070062">
    <property type="term" value="C:extracellular exosome"/>
    <property type="evidence" value="ECO:0007669"/>
    <property type="project" value="TreeGrafter"/>
</dbReference>
<dbReference type="PROSITE" id="PS00135">
    <property type="entry name" value="TRYPSIN_SER"/>
    <property type="match status" value="1"/>
</dbReference>
<dbReference type="InterPro" id="IPR001254">
    <property type="entry name" value="Trypsin_dom"/>
</dbReference>
<dbReference type="GO" id="GO:0004252">
    <property type="term" value="F:serine-type endopeptidase activity"/>
    <property type="evidence" value="ECO:0007669"/>
    <property type="project" value="InterPro"/>
</dbReference>
<dbReference type="SMART" id="SM00020">
    <property type="entry name" value="Tryp_SPc"/>
    <property type="match status" value="1"/>
</dbReference>
<evidence type="ECO:0000259" key="6">
    <source>
        <dbReference type="PROSITE" id="PS50240"/>
    </source>
</evidence>
<keyword evidence="3" id="KW-1015">Disulfide bond</keyword>
<keyword evidence="4" id="KW-0325">Glycoprotein</keyword>
<dbReference type="InterPro" id="IPR033116">
    <property type="entry name" value="TRYPSIN_SER"/>
</dbReference>
<evidence type="ECO:0000313" key="8">
    <source>
        <dbReference type="Proteomes" id="UP000550707"/>
    </source>
</evidence>
<dbReference type="Pfam" id="PF00089">
    <property type="entry name" value="Trypsin"/>
    <property type="match status" value="1"/>
</dbReference>
<dbReference type="GO" id="GO:0006508">
    <property type="term" value="P:proteolysis"/>
    <property type="evidence" value="ECO:0007669"/>
    <property type="project" value="InterPro"/>
</dbReference>
<dbReference type="AlphaFoldDB" id="A0A7J8GQ69"/>
<evidence type="ECO:0000256" key="5">
    <source>
        <dbReference type="SAM" id="MobiDB-lite"/>
    </source>
</evidence>
<comment type="caution">
    <text evidence="7">The sequence shown here is derived from an EMBL/GenBank/DDBJ whole genome shotgun (WGS) entry which is preliminary data.</text>
</comment>
<name>A0A7J8GQ69_MOLMO</name>
<dbReference type="PRINTS" id="PR00722">
    <property type="entry name" value="CHYMOTRYPSIN"/>
</dbReference>
<dbReference type="PROSITE" id="PS50240">
    <property type="entry name" value="TRYPSIN_DOM"/>
    <property type="match status" value="1"/>
</dbReference>
<feature type="compositionally biased region" description="Polar residues" evidence="5">
    <location>
        <begin position="264"/>
        <end position="277"/>
    </location>
</feature>
<dbReference type="PANTHER" id="PTHR46393:SF1">
    <property type="entry name" value="COMPLEMENT FACTOR B"/>
    <property type="match status" value="1"/>
</dbReference>
<keyword evidence="2" id="KW-0677">Repeat</keyword>
<dbReference type="Gene3D" id="2.40.10.120">
    <property type="match status" value="1"/>
</dbReference>
<dbReference type="SUPFAM" id="SSF50494">
    <property type="entry name" value="Trypsin-like serine proteases"/>
    <property type="match status" value="1"/>
</dbReference>
<dbReference type="InterPro" id="IPR009003">
    <property type="entry name" value="Peptidase_S1_PA"/>
</dbReference>
<accession>A0A7J8GQ69</accession>
<dbReference type="GO" id="GO:0006956">
    <property type="term" value="P:complement activation"/>
    <property type="evidence" value="ECO:0007669"/>
    <property type="project" value="TreeGrafter"/>
</dbReference>
<feature type="region of interest" description="Disordered" evidence="5">
    <location>
        <begin position="181"/>
        <end position="208"/>
    </location>
</feature>
<dbReference type="Proteomes" id="UP000550707">
    <property type="component" value="Unassembled WGS sequence"/>
</dbReference>
<keyword evidence="1" id="KW-0768">Sushi</keyword>
<protein>
    <recommendedName>
        <fullName evidence="6">Peptidase S1 domain-containing protein</fullName>
    </recommendedName>
</protein>
<reference evidence="7 8" key="1">
    <citation type="journal article" date="2020" name="Nature">
        <title>Six reference-quality genomes reveal evolution of bat adaptations.</title>
        <authorList>
            <person name="Jebb D."/>
            <person name="Huang Z."/>
            <person name="Pippel M."/>
            <person name="Hughes G.M."/>
            <person name="Lavrichenko K."/>
            <person name="Devanna P."/>
            <person name="Winkler S."/>
            <person name="Jermiin L.S."/>
            <person name="Skirmuntt E.C."/>
            <person name="Katzourakis A."/>
            <person name="Burkitt-Gray L."/>
            <person name="Ray D.A."/>
            <person name="Sullivan K.A.M."/>
            <person name="Roscito J.G."/>
            <person name="Kirilenko B.M."/>
            <person name="Davalos L.M."/>
            <person name="Corthals A.P."/>
            <person name="Power M.L."/>
            <person name="Jones G."/>
            <person name="Ransome R.D."/>
            <person name="Dechmann D.K.N."/>
            <person name="Locatelli A.G."/>
            <person name="Puechmaille S.J."/>
            <person name="Fedrigo O."/>
            <person name="Jarvis E.D."/>
            <person name="Hiller M."/>
            <person name="Vernes S.C."/>
            <person name="Myers E.W."/>
            <person name="Teeling E.C."/>
        </authorList>
    </citation>
    <scope>NUCLEOTIDE SEQUENCE [LARGE SCALE GENOMIC DNA]</scope>
    <source>
        <strain evidence="7">MMolMol1</strain>
        <tissue evidence="7">Muscle</tissue>
    </source>
</reference>
<feature type="region of interest" description="Disordered" evidence="5">
    <location>
        <begin position="251"/>
        <end position="277"/>
    </location>
</feature>
<evidence type="ECO:0000256" key="2">
    <source>
        <dbReference type="ARBA" id="ARBA00022737"/>
    </source>
</evidence>
<keyword evidence="8" id="KW-1185">Reference proteome</keyword>
<feature type="compositionally biased region" description="Basic and acidic residues" evidence="5">
    <location>
        <begin position="183"/>
        <end position="196"/>
    </location>
</feature>